<comment type="caution">
    <text evidence="1">The sequence shown here is derived from an EMBL/GenBank/DDBJ whole genome shotgun (WGS) entry which is preliminary data.</text>
</comment>
<name>A0ABD5LTI0_PROMI</name>
<protein>
    <submittedName>
        <fullName evidence="1">Uncharacterized protein</fullName>
    </submittedName>
</protein>
<evidence type="ECO:0000313" key="1">
    <source>
        <dbReference type="EMBL" id="MEY2344675.1"/>
    </source>
</evidence>
<organism evidence="1">
    <name type="scientific">Proteus mirabilis</name>
    <dbReference type="NCBI Taxonomy" id="584"/>
    <lineage>
        <taxon>Bacteria</taxon>
        <taxon>Pseudomonadati</taxon>
        <taxon>Pseudomonadota</taxon>
        <taxon>Gammaproteobacteria</taxon>
        <taxon>Enterobacterales</taxon>
        <taxon>Morganellaceae</taxon>
        <taxon>Proteus</taxon>
    </lineage>
</organism>
<accession>A0ABD5LTI0</accession>
<proteinExistence type="predicted"/>
<dbReference type="AlphaFoldDB" id="A0ABD5LTI0"/>
<reference evidence="1" key="1">
    <citation type="submission" date="2021-05" db="EMBL/GenBank/DDBJ databases">
        <title>First report of NDM-5 and VEB-6 producing Proteus mirabilis isolated from blood of a sepsis patient in Kolkata, India.</title>
        <authorList>
            <person name="Halder G."/>
            <person name="Chaudhuri B."/>
            <person name="Dutta S."/>
        </authorList>
    </citation>
    <scope>NUCLEOTIDE SEQUENCE [LARGE SCALE GENOMIC DNA]</scope>
    <source>
        <strain evidence="1">7049</strain>
    </source>
</reference>
<sequence length="87" mass="9738">MSTLTTEEGLAHLDACLLDNTSCRLAMRLATPPLMTQKTPLFHQTNHNDHYDNHEINHTRQLCETPTQTDQTEPVSLTGLIIALVIT</sequence>
<gene>
    <name evidence="1" type="ORF">I3679_013890</name>
</gene>
<dbReference type="EMBL" id="JADQCH020000002">
    <property type="protein sequence ID" value="MEY2344675.1"/>
    <property type="molecule type" value="Genomic_DNA"/>
</dbReference>